<comment type="caution">
    <text evidence="3">The sequence shown here is derived from an EMBL/GenBank/DDBJ whole genome shotgun (WGS) entry which is preliminary data.</text>
</comment>
<keyword evidence="1" id="KW-0732">Signal</keyword>
<protein>
    <submittedName>
        <fullName evidence="3">S-layer homology domain-containing protein</fullName>
    </submittedName>
</protein>
<evidence type="ECO:0000313" key="4">
    <source>
        <dbReference type="Proteomes" id="UP000307943"/>
    </source>
</evidence>
<organism evidence="3 4">
    <name type="scientific">Paenibacillus hemerocallicola</name>
    <dbReference type="NCBI Taxonomy" id="1172614"/>
    <lineage>
        <taxon>Bacteria</taxon>
        <taxon>Bacillati</taxon>
        <taxon>Bacillota</taxon>
        <taxon>Bacilli</taxon>
        <taxon>Bacillales</taxon>
        <taxon>Paenibacillaceae</taxon>
        <taxon>Paenibacillus</taxon>
    </lineage>
</organism>
<keyword evidence="4" id="KW-1185">Reference proteome</keyword>
<dbReference type="PROSITE" id="PS51272">
    <property type="entry name" value="SLH"/>
    <property type="match status" value="3"/>
</dbReference>
<name>A0A5C4T064_9BACL</name>
<evidence type="ECO:0000313" key="3">
    <source>
        <dbReference type="EMBL" id="TNJ62326.1"/>
    </source>
</evidence>
<dbReference type="EMBL" id="VDCQ01000061">
    <property type="protein sequence ID" value="TNJ62326.1"/>
    <property type="molecule type" value="Genomic_DNA"/>
</dbReference>
<feature type="domain" description="SLH" evidence="2">
    <location>
        <begin position="2508"/>
        <end position="2566"/>
    </location>
</feature>
<dbReference type="Gene3D" id="2.60.40.10">
    <property type="entry name" value="Immunoglobulins"/>
    <property type="match status" value="1"/>
</dbReference>
<dbReference type="OrthoDB" id="1829213at2"/>
<feature type="chain" id="PRO_5022979525" evidence="1">
    <location>
        <begin position="30"/>
        <end position="2566"/>
    </location>
</feature>
<dbReference type="Pfam" id="PF00395">
    <property type="entry name" value="SLH"/>
    <property type="match status" value="2"/>
</dbReference>
<gene>
    <name evidence="3" type="ORF">FE784_31045</name>
</gene>
<feature type="signal peptide" evidence="1">
    <location>
        <begin position="1"/>
        <end position="29"/>
    </location>
</feature>
<dbReference type="InterPro" id="IPR013783">
    <property type="entry name" value="Ig-like_fold"/>
</dbReference>
<evidence type="ECO:0000259" key="2">
    <source>
        <dbReference type="PROSITE" id="PS51272"/>
    </source>
</evidence>
<dbReference type="Proteomes" id="UP000307943">
    <property type="component" value="Unassembled WGS sequence"/>
</dbReference>
<feature type="domain" description="SLH" evidence="2">
    <location>
        <begin position="2437"/>
        <end position="2500"/>
    </location>
</feature>
<dbReference type="InterPro" id="IPR001119">
    <property type="entry name" value="SLH_dom"/>
</dbReference>
<accession>A0A5C4T064</accession>
<dbReference type="RefSeq" id="WP_139606155.1">
    <property type="nucleotide sequence ID" value="NZ_VDCQ01000061.1"/>
</dbReference>
<evidence type="ECO:0000256" key="1">
    <source>
        <dbReference type="SAM" id="SignalP"/>
    </source>
</evidence>
<reference evidence="3 4" key="1">
    <citation type="submission" date="2019-05" db="EMBL/GenBank/DDBJ databases">
        <title>We sequenced the genome of Paenibacillus hemerocallicola KCTC 33185 for further insight into its adaptation and study the phylogeny of Paenibacillus.</title>
        <authorList>
            <person name="Narsing Rao M.P."/>
        </authorList>
    </citation>
    <scope>NUCLEOTIDE SEQUENCE [LARGE SCALE GENOMIC DNA]</scope>
    <source>
        <strain evidence="3 4">KCTC 33185</strain>
    </source>
</reference>
<proteinExistence type="predicted"/>
<feature type="domain" description="SLH" evidence="2">
    <location>
        <begin position="2377"/>
        <end position="2436"/>
    </location>
</feature>
<sequence>MKLFKRTLVSVLALLLLLGTLTQATTALAAVVSQPQTTVLENKYIKITVNNSTGRFGIRTADGQPIRKKDDNVNMLFRGDDPDTSFTSFRIDGTDYIFGNPYKFGAEFFSEITPPVIVENSNGTKQIETIWTIKGVAIKQILMLYPDPQDKLNAGNVNIRYEVLNNSGAKVELGTRIMLDTQIGSNDGPEFQIGNIYKAPLLVERKLVHDPENNPNISEEDRAFYKLPPYWVMRDKLDLTNPLATNVVAYGFNNFAEANINIVDEMIVGHWNGLSNTKWDYTPNGNLDFTRDTNDYGSADSAVAFYWQPKAIEDKKVQTFETVYGLGEIIEPDKVFSIRYIDPPLQLATNADASAYDNEGIFTITAELENLAMFNMEHTNMTASLELESGLSFVKLDDQGKIVRDVSTGKVVTESYRSKEMVYRKQATPEEAANGIEPKYKPGDTETISFMVQAKGKPWPTTRQYMLTVKSPETVKKIEGIQDEGLKAQYESVKSNFILLPAVGQATPTYVYGLAPKETYSTDVKYLTVNITNIEAYNTGNELMAPNFDLYLKEKVSGKRYKVSVKDSVILQPADDGFSGDMRITYRGGERVDAKGNVLEAGLGAELPLGEYQVEIDFKGDTGGDEEIAAMYDITTKQTFKVTNNQEARVREASLMAVYKQYADLSGVTSSVGGEFLKEINKAFPEQPFQSGALFKDAVDSYKTIKMLVAAGSKALDPKFDTVRYLEEESLKKVPVYQYRLFASEKEYEQFFEQKNANREPIYEKLVDIRGMIKEVGTGDQKQVIVDTKTEPALINEAVAYKGKDMVFVRGKLDIFDIPKKISGYANIPFFNTLFVKGEGTLSVANSGFVFHSGEWTLDFFNGFEKKLAPSLILKPEDEIEVFPDNHSNPEDTSLNGTLSWATGALGDRLNPLRQLMLTHVYFNKHSLFAAPGFMVGGFGFTFNDFILRPGGISFGGKVSMKIVDGEVRNVVFNDKGFVGVDAQLRFDLGKDLGLFESKKKEKKEGESSASGKITVVHYVQQVDDKIANKYGIAFKADVKGKFEVQAELAFKQVKDGRVLPDVVAFGTTLGKPGVLITGATYLTAVRGAVRELADTIAGGTADDPFPLVIQAGVDVTFGVPPVYLLGKVDMTVKRTGLAILGKLDYSYSPDGSNKIDLITKALLEAQWVTPWFVRVEAEVDIGGWGVIVGKAGIFVGQNLEKHRTDFEGYIGARLQIPESVPVVGGMPLASVFLGLNNDKIWGSVGILFISLGITYYWGGGVEFGTSQADMPEGFAHLLIEDPEKGSQLLVIGAGMSTVATSWLDSEKGSHGIVYRDIAEGVKLMDNSAMEAGIGGIHVKEGGRVHEVPMGGISGNGIIEIEYDQTEMPAFTLKDRNGVLYPVVFDNSNTNPQANAFTQFIPAAQSATKADVRKAFVLIPQAKALEGGTWTLTSAKPVATRLLNVPTVADLKSANVTGSQTDPNKFTASWQVEHAKSGDTVDLYLTKEPVTADKTVVGGGEVLNPGDPGVLIAKEVPADAGGRVDGTITSGKLDVDVSQVSLMGKVEDLRGLLQQGDYYLRAALKSPASFKTVTSAETFRIVDPLAPGEATDVRIEPAGNGYFNLSFKPAVKKPGLENAEHSYSISAMQQQDGKLANYAHFAEQLFTEEELRPYWNAASGRYEGIHIGGWTEFSDSNEVNTESLTGPVPNQEEKKTYLGLQTGQHYVLGVSSATKPGKGLDPNDNYHFAGRADSANTLLPIPAEPRLGLVSGQYPDYLEVLTSQTKQTIHLVADQPDIEVEAFQDGKSLGKTELTNNGTTSEGDLTFEQFATDGTFGIELMARNKRTKDRKVTFLYLNVDTSAPILYLDAPVTGQRTINGEIGVAGTTSKDAKLTVYIDRVSEGTGVNVPVADNGKFSAKIPIAVDSPEVQLLFVARDGAGNENRATVAVTNSGFKVPAAIVLKPIGTLKPGETVIVEPVLRVQEGKTGNGKAVFGEVKMTPEQSQRVTYSVSTGEAVTIEEIQVPDNGKSKKVLQVTAGPDTGASLIQAQYAIAAGGEAEQPAGDSVVLDSMLVASVKVPAPAALERYTVTTEAISNNASSTKVNVGDTGEPSGYQIVYKVFANATQAAAPKFGEDLSGWGFLPQDGIVAAKAGNVLVVAKRSSAKKEAVGASAVVSAKVWSSAGGFAGGGGGALPTTAKDSVTVNDQKISAERKGDSLTVHVTVKGGADAGKGDIVVRSADATVKEFALRFDKEVAQQAIANKRSIRIELPQAILVIPPELLQGMQQDLEVKVRPNGASSVLAMRQLAADAKGILLADGQGVEIETNLPEQNRTVYLKTKVRVPGSIQAGDIDAVILRGPGGEWTTVPWKPETVNGESYMDAMLTGDGSLAFLHTAAAFGDVADDFWGKPGIESAAAKLFMQGKGEGQFDPESNITRAEYPTVLLRVAGLMNKSASSEFIDVPFDAWYNRSVSIAAKLGIVNGLENGGFAPHAALTRAEAMTMVGRVLSALGLSGDIPDDEVDRLLGAFEDRQLIPDWARKQTALSVKYGIIQGEGSHVNPQGLLTRAQAAAIAIRLDRWITGN</sequence>